<dbReference type="RefSeq" id="WP_172108290.1">
    <property type="nucleotide sequence ID" value="NZ_JABFDM010000006.1"/>
</dbReference>
<feature type="transmembrane region" description="Helical" evidence="12">
    <location>
        <begin position="384"/>
        <end position="408"/>
    </location>
</feature>
<feature type="transmembrane region" description="Helical" evidence="12">
    <location>
        <begin position="34"/>
        <end position="53"/>
    </location>
</feature>
<evidence type="ECO:0000256" key="4">
    <source>
        <dbReference type="ARBA" id="ARBA00022449"/>
    </source>
</evidence>
<keyword evidence="8" id="KW-0915">Sodium</keyword>
<evidence type="ECO:0000256" key="11">
    <source>
        <dbReference type="ARBA" id="ARBA00023201"/>
    </source>
</evidence>
<organism evidence="14 15">
    <name type="scientific">Bradyrhizobium aeschynomenes</name>
    <dbReference type="NCBI Taxonomy" id="2734909"/>
    <lineage>
        <taxon>Bacteria</taxon>
        <taxon>Pseudomonadati</taxon>
        <taxon>Pseudomonadota</taxon>
        <taxon>Alphaproteobacteria</taxon>
        <taxon>Hyphomicrobiales</taxon>
        <taxon>Nitrobacteraceae</taxon>
        <taxon>Bradyrhizobium</taxon>
    </lineage>
</organism>
<feature type="transmembrane region" description="Helical" evidence="12">
    <location>
        <begin position="65"/>
        <end position="89"/>
    </location>
</feature>
<evidence type="ECO:0000313" key="14">
    <source>
        <dbReference type="EMBL" id="NPU63648.1"/>
    </source>
</evidence>
<evidence type="ECO:0000256" key="5">
    <source>
        <dbReference type="ARBA" id="ARBA00022475"/>
    </source>
</evidence>
<keyword evidence="5" id="KW-1003">Cell membrane</keyword>
<feature type="domain" description="Cation/H+ exchanger transmembrane" evidence="13">
    <location>
        <begin position="15"/>
        <end position="409"/>
    </location>
</feature>
<comment type="subcellular location">
    <subcellularLocation>
        <location evidence="1">Cell membrane</location>
        <topology evidence="1">Multi-pass membrane protein</topology>
    </subcellularLocation>
</comment>
<keyword evidence="6 12" id="KW-0812">Transmembrane</keyword>
<feature type="transmembrane region" description="Helical" evidence="12">
    <location>
        <begin position="6"/>
        <end position="22"/>
    </location>
</feature>
<accession>A0ABX2C5S6</accession>
<dbReference type="EMBL" id="JABFDN010000001">
    <property type="protein sequence ID" value="NPU63648.1"/>
    <property type="molecule type" value="Genomic_DNA"/>
</dbReference>
<keyword evidence="7 12" id="KW-1133">Transmembrane helix</keyword>
<dbReference type="PANTHER" id="PTHR10110">
    <property type="entry name" value="SODIUM/HYDROGEN EXCHANGER"/>
    <property type="match status" value="1"/>
</dbReference>
<feature type="transmembrane region" description="Helical" evidence="12">
    <location>
        <begin position="205"/>
        <end position="226"/>
    </location>
</feature>
<dbReference type="Proteomes" id="UP000886476">
    <property type="component" value="Unassembled WGS sequence"/>
</dbReference>
<evidence type="ECO:0000259" key="13">
    <source>
        <dbReference type="Pfam" id="PF00999"/>
    </source>
</evidence>
<dbReference type="PANTHER" id="PTHR10110:SF195">
    <property type="entry name" value="NA(+)_H(+) ANTIPORTER NHAS2"/>
    <property type="match status" value="1"/>
</dbReference>
<keyword evidence="11" id="KW-0739">Sodium transport</keyword>
<feature type="transmembrane region" description="Helical" evidence="12">
    <location>
        <begin position="287"/>
        <end position="309"/>
    </location>
</feature>
<evidence type="ECO:0000256" key="3">
    <source>
        <dbReference type="ARBA" id="ARBA00022448"/>
    </source>
</evidence>
<evidence type="ECO:0000256" key="8">
    <source>
        <dbReference type="ARBA" id="ARBA00023053"/>
    </source>
</evidence>
<sequence>MAFSLLDLSAILLALSALFGWLNQKYSPLPHTIGLLLMSVVVSGILVLVDVAAPSHHLFAPLTNALLQIDFTSVVMNGMLGFLLFAGSLHVDLEKLRRRAIPVVTLALLGTGISTVVVGLGFYGACTAIGLPVSLPWSLVFGALISPTDPVAVLSTLRNIRVPPDLEIEMQGESLFNDGIGIVLFTILLRYATGSGDVGASEIGQLLLFEAGGGILLGLAGGYIAYRAMHAIDDYAIEVLLSLALVTSVYAVALRLHCSAPLAVVAAGLLIGDRGPRYAMSEQTQRYLFGLWTLIDEILNSVLFLLIGLEVLLLRFGTPALLGAATAIPIVLLGRLTAVSLPLLFLARTTLVSAHNIPFLTWAGVRGGISVALALSLPEADAKAPILAATYAVVVFSVIIQGSTLGLVARRTLSLPSKAER</sequence>
<evidence type="ECO:0000313" key="15">
    <source>
        <dbReference type="Proteomes" id="UP000886476"/>
    </source>
</evidence>
<protein>
    <submittedName>
        <fullName evidence="14">Sodium:proton antiporter</fullName>
    </submittedName>
</protein>
<evidence type="ECO:0000256" key="6">
    <source>
        <dbReference type="ARBA" id="ARBA00022692"/>
    </source>
</evidence>
<keyword evidence="10 12" id="KW-0472">Membrane</keyword>
<keyword evidence="9" id="KW-0406">Ion transport</keyword>
<comment type="caution">
    <text evidence="14">The sequence shown here is derived from an EMBL/GenBank/DDBJ whole genome shotgun (WGS) entry which is preliminary data.</text>
</comment>
<evidence type="ECO:0000256" key="7">
    <source>
        <dbReference type="ARBA" id="ARBA00022989"/>
    </source>
</evidence>
<dbReference type="Pfam" id="PF00999">
    <property type="entry name" value="Na_H_Exchanger"/>
    <property type="match status" value="1"/>
</dbReference>
<keyword evidence="4" id="KW-0050">Antiport</keyword>
<feature type="transmembrane region" description="Helical" evidence="12">
    <location>
        <begin position="101"/>
        <end position="123"/>
    </location>
</feature>
<dbReference type="InterPro" id="IPR006153">
    <property type="entry name" value="Cation/H_exchanger_TM"/>
</dbReference>
<reference evidence="14" key="1">
    <citation type="submission" date="2020-05" db="EMBL/GenBank/DDBJ databases">
        <title>Nod-independent and nitrogen-fixing Bradyrhizobium aeschynomene sp. nov. isolated from nodules of Aeschynomene indica.</title>
        <authorList>
            <person name="Zhang Z."/>
        </authorList>
    </citation>
    <scope>NUCLEOTIDE SEQUENCE</scope>
    <source>
        <strain evidence="14">83012</strain>
    </source>
</reference>
<evidence type="ECO:0000256" key="2">
    <source>
        <dbReference type="ARBA" id="ARBA00007367"/>
    </source>
</evidence>
<keyword evidence="15" id="KW-1185">Reference proteome</keyword>
<feature type="transmembrane region" description="Helical" evidence="12">
    <location>
        <begin position="175"/>
        <end position="193"/>
    </location>
</feature>
<evidence type="ECO:0000256" key="10">
    <source>
        <dbReference type="ARBA" id="ARBA00023136"/>
    </source>
</evidence>
<feature type="transmembrane region" description="Helical" evidence="12">
    <location>
        <begin position="321"/>
        <end position="347"/>
    </location>
</feature>
<dbReference type="Gene3D" id="6.10.140.1330">
    <property type="match status" value="1"/>
</dbReference>
<feature type="transmembrane region" description="Helical" evidence="12">
    <location>
        <begin position="135"/>
        <end position="154"/>
    </location>
</feature>
<evidence type="ECO:0000256" key="12">
    <source>
        <dbReference type="SAM" id="Phobius"/>
    </source>
</evidence>
<proteinExistence type="inferred from homology"/>
<evidence type="ECO:0000256" key="9">
    <source>
        <dbReference type="ARBA" id="ARBA00023065"/>
    </source>
</evidence>
<dbReference type="InterPro" id="IPR018422">
    <property type="entry name" value="Cation/H_exchanger_CPA1"/>
</dbReference>
<comment type="similarity">
    <text evidence="2">Belongs to the monovalent cation:proton antiporter 1 (CPA1) transporter (TC 2.A.36) family.</text>
</comment>
<keyword evidence="3" id="KW-0813">Transport</keyword>
<name>A0ABX2C5S6_9BRAD</name>
<gene>
    <name evidence="14" type="ORF">HL667_01405</name>
</gene>
<feature type="transmembrane region" description="Helical" evidence="12">
    <location>
        <begin position="359"/>
        <end position="378"/>
    </location>
</feature>
<evidence type="ECO:0000256" key="1">
    <source>
        <dbReference type="ARBA" id="ARBA00004651"/>
    </source>
</evidence>